<dbReference type="AlphaFoldDB" id="A0A7J7JX87"/>
<feature type="region of interest" description="Disordered" evidence="1">
    <location>
        <begin position="1"/>
        <end position="24"/>
    </location>
</feature>
<feature type="compositionally biased region" description="Low complexity" evidence="1">
    <location>
        <begin position="10"/>
        <end position="21"/>
    </location>
</feature>
<evidence type="ECO:0000313" key="2">
    <source>
        <dbReference type="EMBL" id="KAF6031029.1"/>
    </source>
</evidence>
<evidence type="ECO:0000256" key="1">
    <source>
        <dbReference type="SAM" id="MobiDB-lite"/>
    </source>
</evidence>
<organism evidence="2 3">
    <name type="scientific">Bugula neritina</name>
    <name type="common">Brown bryozoan</name>
    <name type="synonym">Sertularia neritina</name>
    <dbReference type="NCBI Taxonomy" id="10212"/>
    <lineage>
        <taxon>Eukaryota</taxon>
        <taxon>Metazoa</taxon>
        <taxon>Spiralia</taxon>
        <taxon>Lophotrochozoa</taxon>
        <taxon>Bryozoa</taxon>
        <taxon>Gymnolaemata</taxon>
        <taxon>Cheilostomatida</taxon>
        <taxon>Flustrina</taxon>
        <taxon>Buguloidea</taxon>
        <taxon>Bugulidae</taxon>
        <taxon>Bugula</taxon>
    </lineage>
</organism>
<sequence>MYSTISSSHAAAVRQVTARQQPPDEETQEIMDFMLGLGLVPANIHSQLASRRPRRRRISRPKDNQSNLDSVSLIKEYQDAMVCAAVSPFDTTFSSTALSHLALKVW</sequence>
<reference evidence="2" key="1">
    <citation type="submission" date="2020-06" db="EMBL/GenBank/DDBJ databases">
        <title>Draft genome of Bugula neritina, a colonial animal packing powerful symbionts and potential medicines.</title>
        <authorList>
            <person name="Rayko M."/>
        </authorList>
    </citation>
    <scope>NUCLEOTIDE SEQUENCE [LARGE SCALE GENOMIC DNA]</scope>
    <source>
        <strain evidence="2">Kwan_BN1</strain>
    </source>
</reference>
<gene>
    <name evidence="2" type="ORF">EB796_010658</name>
</gene>
<evidence type="ECO:0000313" key="3">
    <source>
        <dbReference type="Proteomes" id="UP000593567"/>
    </source>
</evidence>
<protein>
    <submittedName>
        <fullName evidence="2">Uncharacterized protein</fullName>
    </submittedName>
</protein>
<dbReference type="EMBL" id="VXIV02001643">
    <property type="protein sequence ID" value="KAF6031029.1"/>
    <property type="molecule type" value="Genomic_DNA"/>
</dbReference>
<comment type="caution">
    <text evidence="2">The sequence shown here is derived from an EMBL/GenBank/DDBJ whole genome shotgun (WGS) entry which is preliminary data.</text>
</comment>
<accession>A0A7J7JX87</accession>
<keyword evidence="3" id="KW-1185">Reference proteome</keyword>
<proteinExistence type="predicted"/>
<name>A0A7J7JX87_BUGNE</name>
<feature type="region of interest" description="Disordered" evidence="1">
    <location>
        <begin position="47"/>
        <end position="70"/>
    </location>
</feature>
<dbReference type="Proteomes" id="UP000593567">
    <property type="component" value="Unassembled WGS sequence"/>
</dbReference>